<keyword evidence="22" id="KW-0511">Multifunctional enzyme</keyword>
<keyword evidence="8" id="KW-1003">Cell membrane</keyword>
<evidence type="ECO:0000256" key="10">
    <source>
        <dbReference type="ARBA" id="ARBA00022645"/>
    </source>
</evidence>
<comment type="similarity">
    <text evidence="5">In the N-terminal section; belongs to the glycosyltransferase 51 family.</text>
</comment>
<evidence type="ECO:0000256" key="11">
    <source>
        <dbReference type="ARBA" id="ARBA00022670"/>
    </source>
</evidence>
<evidence type="ECO:0000256" key="24">
    <source>
        <dbReference type="ARBA" id="ARBA00034000"/>
    </source>
</evidence>
<keyword evidence="17" id="KW-0735">Signal-anchor</keyword>
<keyword evidence="14" id="KW-0812">Transmembrane</keyword>
<dbReference type="PANTHER" id="PTHR32282:SF27">
    <property type="entry name" value="PENICILLIN-BINDING PROTEIN 1A"/>
    <property type="match status" value="1"/>
</dbReference>
<dbReference type="InterPro" id="IPR050396">
    <property type="entry name" value="Glycosyltr_51/Transpeptidase"/>
</dbReference>
<dbReference type="GO" id="GO:0006508">
    <property type="term" value="P:proteolysis"/>
    <property type="evidence" value="ECO:0007669"/>
    <property type="project" value="UniProtKB-KW"/>
</dbReference>
<evidence type="ECO:0000313" key="32">
    <source>
        <dbReference type="EMBL" id="MEJ8569450.1"/>
    </source>
</evidence>
<keyword evidence="16" id="KW-0133">Cell shape</keyword>
<evidence type="ECO:0000256" key="21">
    <source>
        <dbReference type="ARBA" id="ARBA00023251"/>
    </source>
</evidence>
<evidence type="ECO:0000259" key="30">
    <source>
        <dbReference type="Pfam" id="PF00912"/>
    </source>
</evidence>
<evidence type="ECO:0000256" key="16">
    <source>
        <dbReference type="ARBA" id="ARBA00022960"/>
    </source>
</evidence>
<comment type="subcellular location">
    <subcellularLocation>
        <location evidence="2">Cell inner membrane</location>
        <topology evidence="2">Single-pass type II membrane protein</topology>
    </subcellularLocation>
</comment>
<dbReference type="RefSeq" id="WP_354696775.1">
    <property type="nucleotide sequence ID" value="NZ_JAZHOG010000014.1"/>
</dbReference>
<evidence type="ECO:0000256" key="8">
    <source>
        <dbReference type="ARBA" id="ARBA00022475"/>
    </source>
</evidence>
<evidence type="ECO:0000259" key="29">
    <source>
        <dbReference type="Pfam" id="PF00905"/>
    </source>
</evidence>
<comment type="pathway">
    <text evidence="27">Glycan biosynthesis.</text>
</comment>
<dbReference type="GO" id="GO:0008658">
    <property type="term" value="F:penicillin binding"/>
    <property type="evidence" value="ECO:0007669"/>
    <property type="project" value="InterPro"/>
</dbReference>
<dbReference type="PANTHER" id="PTHR32282">
    <property type="entry name" value="BINDING PROTEIN TRANSPEPTIDASE, PUTATIVE-RELATED"/>
    <property type="match status" value="1"/>
</dbReference>
<evidence type="ECO:0000256" key="19">
    <source>
        <dbReference type="ARBA" id="ARBA00022989"/>
    </source>
</evidence>
<evidence type="ECO:0000256" key="23">
    <source>
        <dbReference type="ARBA" id="ARBA00023316"/>
    </source>
</evidence>
<evidence type="ECO:0000256" key="15">
    <source>
        <dbReference type="ARBA" id="ARBA00022801"/>
    </source>
</evidence>
<dbReference type="InterPro" id="IPR001460">
    <property type="entry name" value="PCN-bd_Tpept"/>
</dbReference>
<keyword evidence="33" id="KW-1185">Reference proteome</keyword>
<feature type="region of interest" description="Disordered" evidence="28">
    <location>
        <begin position="807"/>
        <end position="828"/>
    </location>
</feature>
<dbReference type="Pfam" id="PF00905">
    <property type="entry name" value="Transpeptidase"/>
    <property type="match status" value="1"/>
</dbReference>
<evidence type="ECO:0000259" key="31">
    <source>
        <dbReference type="Pfam" id="PF17092"/>
    </source>
</evidence>
<keyword evidence="11" id="KW-0645">Protease</keyword>
<evidence type="ECO:0000256" key="17">
    <source>
        <dbReference type="ARBA" id="ARBA00022968"/>
    </source>
</evidence>
<dbReference type="InterPro" id="IPR031376">
    <property type="entry name" value="PCB_OB"/>
</dbReference>
<dbReference type="GO" id="GO:0008360">
    <property type="term" value="P:regulation of cell shape"/>
    <property type="evidence" value="ECO:0007669"/>
    <property type="project" value="UniProtKB-KW"/>
</dbReference>
<evidence type="ECO:0000256" key="18">
    <source>
        <dbReference type="ARBA" id="ARBA00022984"/>
    </source>
</evidence>
<evidence type="ECO:0000256" key="4">
    <source>
        <dbReference type="ARBA" id="ARBA00007090"/>
    </source>
</evidence>
<keyword evidence="21" id="KW-0046">Antibiotic resistance</keyword>
<keyword evidence="20" id="KW-0472">Membrane</keyword>
<evidence type="ECO:0000256" key="7">
    <source>
        <dbReference type="ARBA" id="ARBA00018638"/>
    </source>
</evidence>
<dbReference type="GO" id="GO:0009252">
    <property type="term" value="P:peptidoglycan biosynthetic process"/>
    <property type="evidence" value="ECO:0007669"/>
    <property type="project" value="UniProtKB-KW"/>
</dbReference>
<comment type="catalytic activity">
    <reaction evidence="26">
        <text>[GlcNAc-(1-&gt;4)-Mur2Ac(oyl-L-Ala-gamma-D-Glu-L-Lys-D-Ala-D-Ala)](n)-di-trans,octa-cis-undecaprenyl diphosphate + beta-D-GlcNAc-(1-&gt;4)-Mur2Ac(oyl-L-Ala-gamma-D-Glu-L-Lys-D-Ala-D-Ala)-di-trans,octa-cis-undecaprenyl diphosphate = [GlcNAc-(1-&gt;4)-Mur2Ac(oyl-L-Ala-gamma-D-Glu-L-Lys-D-Ala-D-Ala)](n+1)-di-trans,octa-cis-undecaprenyl diphosphate + di-trans,octa-cis-undecaprenyl diphosphate + H(+)</text>
        <dbReference type="Rhea" id="RHEA:23708"/>
        <dbReference type="Rhea" id="RHEA-COMP:9602"/>
        <dbReference type="Rhea" id="RHEA-COMP:9603"/>
        <dbReference type="ChEBI" id="CHEBI:15378"/>
        <dbReference type="ChEBI" id="CHEBI:58405"/>
        <dbReference type="ChEBI" id="CHEBI:60033"/>
        <dbReference type="ChEBI" id="CHEBI:78435"/>
        <dbReference type="EC" id="2.4.99.28"/>
    </reaction>
</comment>
<evidence type="ECO:0000256" key="14">
    <source>
        <dbReference type="ARBA" id="ARBA00022692"/>
    </source>
</evidence>
<dbReference type="EC" id="3.4.16.4" evidence="6"/>
<reference evidence="32 33" key="1">
    <citation type="submission" date="2024-02" db="EMBL/GenBank/DDBJ databases">
        <title>A novel Wenzhouxiangellaceae bacterium, isolated from coastal sediments.</title>
        <authorList>
            <person name="Du Z.-J."/>
            <person name="Ye Y.-Q."/>
            <person name="Zhang X.-Y."/>
        </authorList>
    </citation>
    <scope>NUCLEOTIDE SEQUENCE [LARGE SCALE GENOMIC DNA]</scope>
    <source>
        <strain evidence="32 33">CH-27</strain>
    </source>
</reference>
<comment type="pathway">
    <text evidence="3">Cell wall biogenesis; peptidoglycan biosynthesis.</text>
</comment>
<evidence type="ECO:0000256" key="2">
    <source>
        <dbReference type="ARBA" id="ARBA00004249"/>
    </source>
</evidence>
<evidence type="ECO:0000256" key="5">
    <source>
        <dbReference type="ARBA" id="ARBA00007739"/>
    </source>
</evidence>
<keyword evidence="13" id="KW-0808">Transferase</keyword>
<feature type="compositionally biased region" description="Acidic residues" evidence="28">
    <location>
        <begin position="809"/>
        <end position="828"/>
    </location>
</feature>
<feature type="domain" description="Glycosyl transferase family 51" evidence="30">
    <location>
        <begin position="57"/>
        <end position="230"/>
    </location>
</feature>
<sequence length="828" mass="92005">MKKAIRWLLTAFLAAAVLGFAAIGITYLIVAPDLPEVDSLQDVQLQVPLRVYSRDGRLIGLFGEMRRIPATLEQIPDRLEQAFLAGEDARYYEHPGVDYQGISRAVWILATTGEKSVGGSTITQQLARNFFLTSEKTFTRKIKEIFLALRIERELSKDDILELYLNKIFLGYRAYGVGAAAEVYYGKDVAELSLAQAAMIAALPKAPSRINPINSPERALERRNYVLGRMRELEYITDAEYQAAVNEEDQAFYHGAKAEISAPYLSEMVRVRALQLLGEEAYTGGFEIHTTIDSRLQMAANQAVAGGLAEYDERHGYRGPEARVDLGDAGTPARWNEILEPYRPVSGLMPGLVTEVEDELALVYLRDGQTVAVPRPDWAARFINRNRTGAKPETMNDVVSPGDVIRVRLDDEGNWQLGQIPEVEAALISLDPKTGDIRALVGGYDFSRSKYNRVVQSRRQPGSGFKPFVYSAALERGFTTASLINDAPIVFDDPELERTWKPQNFSEKFYGPTRMREAMVNSRNLVSIRLLRDTGIEFTREHVARFGFDPSELPRDLTLALGSASLTPLSLARGYAAFANGGYLVDPEFIREIRNADGDVIYRTIPPLLCDDCAEDQIELAAQQPTEPGEPVFRPLEISREEENADPLGVPEQGVLADTETEARPAPRAVSAQNAYLIRSMMMDVVRRGTGVRAMQLGRSDLAGKTGTTNEQRDAWFTGYNDHLVTSVWVGFDNFEPLGRREVGGRAALPIWMAFMEVALEGLEDRQPVMPPGLAQARIDPDTGLLARLDNPDAIMEVFEVGKLPPMEAEAEGEREDAPSAEDPYEIF</sequence>
<dbReference type="GO" id="GO:0046677">
    <property type="term" value="P:response to antibiotic"/>
    <property type="evidence" value="ECO:0007669"/>
    <property type="project" value="UniProtKB-KW"/>
</dbReference>
<keyword evidence="23" id="KW-0961">Cell wall biogenesis/degradation</keyword>
<evidence type="ECO:0000256" key="12">
    <source>
        <dbReference type="ARBA" id="ARBA00022676"/>
    </source>
</evidence>
<dbReference type="Gene3D" id="3.40.710.10">
    <property type="entry name" value="DD-peptidase/beta-lactamase superfamily"/>
    <property type="match status" value="2"/>
</dbReference>
<dbReference type="GO" id="GO:0005886">
    <property type="term" value="C:plasma membrane"/>
    <property type="evidence" value="ECO:0007669"/>
    <property type="project" value="UniProtKB-SubCell"/>
</dbReference>
<proteinExistence type="inferred from homology"/>
<dbReference type="Pfam" id="PF00912">
    <property type="entry name" value="Transgly"/>
    <property type="match status" value="1"/>
</dbReference>
<feature type="domain" description="Penicillin-binding protein transpeptidase" evidence="29">
    <location>
        <begin position="429"/>
        <end position="723"/>
    </location>
</feature>
<comment type="function">
    <text evidence="1">Cell wall formation. Synthesis of cross-linked peptidoglycan from the lipid intermediates. The enzyme has a penicillin-insensitive transglycosylase N-terminal domain (formation of linear glycan strands) and a penicillin-sensitive transpeptidase C-terminal domain (cross-linking of the peptide subunits).</text>
</comment>
<evidence type="ECO:0000313" key="33">
    <source>
        <dbReference type="Proteomes" id="UP001359886"/>
    </source>
</evidence>
<keyword evidence="18" id="KW-0573">Peptidoglycan synthesis</keyword>
<dbReference type="GO" id="GO:0030288">
    <property type="term" value="C:outer membrane-bounded periplasmic space"/>
    <property type="evidence" value="ECO:0007669"/>
    <property type="project" value="TreeGrafter"/>
</dbReference>
<evidence type="ECO:0000256" key="1">
    <source>
        <dbReference type="ARBA" id="ARBA00002624"/>
    </source>
</evidence>
<protein>
    <recommendedName>
        <fullName evidence="7">Penicillin-binding protein 1A</fullName>
        <ecNumber evidence="25">2.4.99.28</ecNumber>
        <ecNumber evidence="6">3.4.16.4</ecNumber>
    </recommendedName>
</protein>
<dbReference type="InterPro" id="IPR012338">
    <property type="entry name" value="Beta-lactam/transpept-like"/>
</dbReference>
<evidence type="ECO:0000256" key="26">
    <source>
        <dbReference type="ARBA" id="ARBA00049902"/>
    </source>
</evidence>
<dbReference type="Proteomes" id="UP001359886">
    <property type="component" value="Unassembled WGS sequence"/>
</dbReference>
<evidence type="ECO:0000256" key="6">
    <source>
        <dbReference type="ARBA" id="ARBA00012448"/>
    </source>
</evidence>
<evidence type="ECO:0000256" key="25">
    <source>
        <dbReference type="ARBA" id="ARBA00044770"/>
    </source>
</evidence>
<gene>
    <name evidence="32" type="ORF">V3330_17620</name>
</gene>
<dbReference type="GO" id="GO:0071555">
    <property type="term" value="P:cell wall organization"/>
    <property type="evidence" value="ECO:0007669"/>
    <property type="project" value="UniProtKB-KW"/>
</dbReference>
<dbReference type="SUPFAM" id="SSF56601">
    <property type="entry name" value="beta-lactamase/transpeptidase-like"/>
    <property type="match status" value="1"/>
</dbReference>
<evidence type="ECO:0000256" key="27">
    <source>
        <dbReference type="ARBA" id="ARBA00060592"/>
    </source>
</evidence>
<dbReference type="FunFam" id="1.10.3810.10:FF:000003">
    <property type="entry name" value="Penicillin-binding protein 1a"/>
    <property type="match status" value="1"/>
</dbReference>
<keyword evidence="10" id="KW-0121">Carboxypeptidase</keyword>
<dbReference type="SUPFAM" id="SSF53955">
    <property type="entry name" value="Lysozyme-like"/>
    <property type="match status" value="1"/>
</dbReference>
<organism evidence="32 33">
    <name type="scientific">Elongatibacter sediminis</name>
    <dbReference type="NCBI Taxonomy" id="3119006"/>
    <lineage>
        <taxon>Bacteria</taxon>
        <taxon>Pseudomonadati</taxon>
        <taxon>Pseudomonadota</taxon>
        <taxon>Gammaproteobacteria</taxon>
        <taxon>Chromatiales</taxon>
        <taxon>Wenzhouxiangellaceae</taxon>
        <taxon>Elongatibacter</taxon>
    </lineage>
</organism>
<name>A0AAW9RMD9_9GAMM</name>
<dbReference type="AlphaFoldDB" id="A0AAW9RMD9"/>
<evidence type="ECO:0000256" key="13">
    <source>
        <dbReference type="ARBA" id="ARBA00022679"/>
    </source>
</evidence>
<evidence type="ECO:0000256" key="28">
    <source>
        <dbReference type="SAM" id="MobiDB-lite"/>
    </source>
</evidence>
<dbReference type="InterPro" id="IPR001264">
    <property type="entry name" value="Glyco_trans_51"/>
</dbReference>
<dbReference type="InterPro" id="IPR023346">
    <property type="entry name" value="Lysozyme-like_dom_sf"/>
</dbReference>
<comment type="similarity">
    <text evidence="4">In the C-terminal section; belongs to the transpeptidase family.</text>
</comment>
<dbReference type="GO" id="GO:0009002">
    <property type="term" value="F:serine-type D-Ala-D-Ala carboxypeptidase activity"/>
    <property type="evidence" value="ECO:0007669"/>
    <property type="project" value="UniProtKB-EC"/>
</dbReference>
<dbReference type="EMBL" id="JAZHOG010000014">
    <property type="protein sequence ID" value="MEJ8569450.1"/>
    <property type="molecule type" value="Genomic_DNA"/>
</dbReference>
<dbReference type="NCBIfam" id="TIGR02074">
    <property type="entry name" value="PBP_1a_fam"/>
    <property type="match status" value="1"/>
</dbReference>
<dbReference type="GO" id="GO:0008955">
    <property type="term" value="F:peptidoglycan glycosyltransferase activity"/>
    <property type="evidence" value="ECO:0007669"/>
    <property type="project" value="UniProtKB-EC"/>
</dbReference>
<accession>A0AAW9RMD9</accession>
<keyword evidence="9" id="KW-0997">Cell inner membrane</keyword>
<evidence type="ECO:0000256" key="20">
    <source>
        <dbReference type="ARBA" id="ARBA00023136"/>
    </source>
</evidence>
<keyword evidence="12" id="KW-0328">Glycosyltransferase</keyword>
<keyword evidence="15" id="KW-0378">Hydrolase</keyword>
<feature type="domain" description="Penicillin-binding protein OB-like" evidence="31">
    <location>
        <begin position="317"/>
        <end position="423"/>
    </location>
</feature>
<keyword evidence="19" id="KW-1133">Transmembrane helix</keyword>
<evidence type="ECO:0000256" key="3">
    <source>
        <dbReference type="ARBA" id="ARBA00004752"/>
    </source>
</evidence>
<evidence type="ECO:0000256" key="22">
    <source>
        <dbReference type="ARBA" id="ARBA00023268"/>
    </source>
</evidence>
<dbReference type="EC" id="2.4.99.28" evidence="25"/>
<comment type="catalytic activity">
    <reaction evidence="24">
        <text>Preferential cleavage: (Ac)2-L-Lys-D-Ala-|-D-Ala. Also transpeptidation of peptidyl-alanyl moieties that are N-acyl substituents of D-alanine.</text>
        <dbReference type="EC" id="3.4.16.4"/>
    </reaction>
</comment>
<dbReference type="InterPro" id="IPR036950">
    <property type="entry name" value="PBP_transglycosylase"/>
</dbReference>
<evidence type="ECO:0000256" key="9">
    <source>
        <dbReference type="ARBA" id="ARBA00022519"/>
    </source>
</evidence>
<dbReference type="Pfam" id="PF17092">
    <property type="entry name" value="PCB_OB"/>
    <property type="match status" value="1"/>
</dbReference>
<dbReference type="Gene3D" id="1.10.3810.10">
    <property type="entry name" value="Biosynthetic peptidoglycan transglycosylase-like"/>
    <property type="match status" value="1"/>
</dbReference>
<comment type="caution">
    <text evidence="32">The sequence shown here is derived from an EMBL/GenBank/DDBJ whole genome shotgun (WGS) entry which is preliminary data.</text>
</comment>